<protein>
    <recommendedName>
        <fullName evidence="4">Class I SAM-dependent methyltransferase</fullName>
    </recommendedName>
</protein>
<evidence type="ECO:0000313" key="2">
    <source>
        <dbReference type="EMBL" id="WRW39288.1"/>
    </source>
</evidence>
<evidence type="ECO:0000313" key="3">
    <source>
        <dbReference type="Proteomes" id="UP001322785"/>
    </source>
</evidence>
<dbReference type="SUPFAM" id="SSF53335">
    <property type="entry name" value="S-adenosyl-L-methionine-dependent methyltransferases"/>
    <property type="match status" value="1"/>
</dbReference>
<evidence type="ECO:0000256" key="1">
    <source>
        <dbReference type="SAM" id="Phobius"/>
    </source>
</evidence>
<dbReference type="Proteomes" id="UP001322785">
    <property type="component" value="Plasmid pRinCIP108029d"/>
</dbReference>
<keyword evidence="3" id="KW-1185">Reference proteome</keyword>
<accession>A0ABZ1DTQ1</accession>
<dbReference type="RefSeq" id="WP_193443092.1">
    <property type="nucleotide sequence ID" value="NZ_BSOQ01000003.1"/>
</dbReference>
<gene>
    <name evidence="2" type="ORF">U5G49_006356</name>
</gene>
<geneLocation type="plasmid" evidence="2 3">
    <name>pRinCIP108029d</name>
</geneLocation>
<evidence type="ECO:0008006" key="4">
    <source>
        <dbReference type="Google" id="ProtNLM"/>
    </source>
</evidence>
<sequence>MHQVFSVVLLAAVSSVCLSLLFFHAMTRVPSWPLAEAEAADVIALLRDANLSGSAVIYDLGCGWGSLLIAQLGFPRRAY</sequence>
<keyword evidence="1" id="KW-1133">Transmembrane helix</keyword>
<proteinExistence type="predicted"/>
<keyword evidence="1" id="KW-0472">Membrane</keyword>
<organism evidence="2 3">
    <name type="scientific">Rhizobium indigoferae</name>
    <dbReference type="NCBI Taxonomy" id="158891"/>
    <lineage>
        <taxon>Bacteria</taxon>
        <taxon>Pseudomonadati</taxon>
        <taxon>Pseudomonadota</taxon>
        <taxon>Alphaproteobacteria</taxon>
        <taxon>Hyphomicrobiales</taxon>
        <taxon>Rhizobiaceae</taxon>
        <taxon>Rhizobium/Agrobacterium group</taxon>
        <taxon>Rhizobium</taxon>
    </lineage>
</organism>
<feature type="transmembrane region" description="Helical" evidence="1">
    <location>
        <begin position="55"/>
        <end position="74"/>
    </location>
</feature>
<reference evidence="2 3" key="1">
    <citation type="submission" date="2023-12" db="EMBL/GenBank/DDBJ databases">
        <authorList>
            <person name="Menendez E."/>
            <person name="Kaur S."/>
            <person name="Flores-Felix J.D."/>
            <person name="diCenzo G.C."/>
            <person name="Peix A."/>
            <person name="Velazquez E."/>
        </authorList>
    </citation>
    <scope>NUCLEOTIDE SEQUENCE [LARGE SCALE GENOMIC DNA]</scope>
    <source>
        <strain evidence="2 3">CIP 108029</strain>
        <plasmid evidence="2 3">pRinCIP108029d</plasmid>
    </source>
</reference>
<dbReference type="InterPro" id="IPR029063">
    <property type="entry name" value="SAM-dependent_MTases_sf"/>
</dbReference>
<name>A0ABZ1DTQ1_9HYPH</name>
<keyword evidence="2" id="KW-0614">Plasmid</keyword>
<keyword evidence="1" id="KW-0812">Transmembrane</keyword>
<dbReference type="EMBL" id="CP140637">
    <property type="protein sequence ID" value="WRW39288.1"/>
    <property type="molecule type" value="Genomic_DNA"/>
</dbReference>